<feature type="region of interest" description="Disordered" evidence="1">
    <location>
        <begin position="77"/>
        <end position="145"/>
    </location>
</feature>
<organism evidence="2 3">
    <name type="scientific">Stephanodiscus triporus</name>
    <dbReference type="NCBI Taxonomy" id="2934178"/>
    <lineage>
        <taxon>Eukaryota</taxon>
        <taxon>Sar</taxon>
        <taxon>Stramenopiles</taxon>
        <taxon>Ochrophyta</taxon>
        <taxon>Bacillariophyta</taxon>
        <taxon>Coscinodiscophyceae</taxon>
        <taxon>Thalassiosirophycidae</taxon>
        <taxon>Stephanodiscales</taxon>
        <taxon>Stephanodiscaceae</taxon>
        <taxon>Stephanodiscus</taxon>
    </lineage>
</organism>
<protein>
    <submittedName>
        <fullName evidence="2">Uncharacterized protein</fullName>
    </submittedName>
</protein>
<reference evidence="2 3" key="1">
    <citation type="submission" date="2024-10" db="EMBL/GenBank/DDBJ databases">
        <title>Updated reference genomes for cyclostephanoid diatoms.</title>
        <authorList>
            <person name="Roberts W.R."/>
            <person name="Alverson A.J."/>
        </authorList>
    </citation>
    <scope>NUCLEOTIDE SEQUENCE [LARGE SCALE GENOMIC DNA]</scope>
    <source>
        <strain evidence="2 3">AJA276-08</strain>
    </source>
</reference>
<proteinExistence type="predicted"/>
<sequence>MATTSIDKTSSLFSLSSPARLVKGCFVIAEVEDDGIAASTDGCTRVAPNEDNDVVDMSNDPVIATPLKFTLCMPRKKKRMKKTPYKLLSSSSAAVASSSGARRTTHHNNDDGARAYRSPNIAPSPHPSPRPTERYNNLGGISPLL</sequence>
<accession>A0ABD3NSJ9</accession>
<name>A0ABD3NSJ9_9STRA</name>
<feature type="compositionally biased region" description="Low complexity" evidence="1">
    <location>
        <begin position="85"/>
        <end position="101"/>
    </location>
</feature>
<evidence type="ECO:0000313" key="2">
    <source>
        <dbReference type="EMBL" id="KAL3778409.1"/>
    </source>
</evidence>
<gene>
    <name evidence="2" type="ORF">ACHAW5_010083</name>
</gene>
<evidence type="ECO:0000313" key="3">
    <source>
        <dbReference type="Proteomes" id="UP001530315"/>
    </source>
</evidence>
<dbReference type="Proteomes" id="UP001530315">
    <property type="component" value="Unassembled WGS sequence"/>
</dbReference>
<dbReference type="EMBL" id="JALLAZ020001219">
    <property type="protein sequence ID" value="KAL3778409.1"/>
    <property type="molecule type" value="Genomic_DNA"/>
</dbReference>
<comment type="caution">
    <text evidence="2">The sequence shown here is derived from an EMBL/GenBank/DDBJ whole genome shotgun (WGS) entry which is preliminary data.</text>
</comment>
<keyword evidence="3" id="KW-1185">Reference proteome</keyword>
<evidence type="ECO:0000256" key="1">
    <source>
        <dbReference type="SAM" id="MobiDB-lite"/>
    </source>
</evidence>
<dbReference type="AlphaFoldDB" id="A0ABD3NSJ9"/>